<evidence type="ECO:0000313" key="2">
    <source>
        <dbReference type="EMBL" id="KAK6991592.1"/>
    </source>
</evidence>
<dbReference type="InterPro" id="IPR041078">
    <property type="entry name" value="Plavaka"/>
</dbReference>
<evidence type="ECO:0000256" key="1">
    <source>
        <dbReference type="SAM" id="MobiDB-lite"/>
    </source>
</evidence>
<reference evidence="2 3" key="1">
    <citation type="journal article" date="2024" name="J Genomics">
        <title>Draft genome sequencing and assembly of Favolaschia claudopus CIRM-BRFM 2984 isolated from oak limbs.</title>
        <authorList>
            <person name="Navarro D."/>
            <person name="Drula E."/>
            <person name="Chaduli D."/>
            <person name="Cazenave R."/>
            <person name="Ahrendt S."/>
            <person name="Wang J."/>
            <person name="Lipzen A."/>
            <person name="Daum C."/>
            <person name="Barry K."/>
            <person name="Grigoriev I.V."/>
            <person name="Favel A."/>
            <person name="Rosso M.N."/>
            <person name="Martin F."/>
        </authorList>
    </citation>
    <scope>NUCLEOTIDE SEQUENCE [LARGE SCALE GENOMIC DNA]</scope>
    <source>
        <strain evidence="2 3">CIRM-BRFM 2984</strain>
    </source>
</reference>
<dbReference type="Pfam" id="PF18759">
    <property type="entry name" value="Plavaka"/>
    <property type="match status" value="1"/>
</dbReference>
<feature type="region of interest" description="Disordered" evidence="1">
    <location>
        <begin position="287"/>
        <end position="306"/>
    </location>
</feature>
<protein>
    <submittedName>
        <fullName evidence="2">Uncharacterized protein</fullName>
    </submittedName>
</protein>
<gene>
    <name evidence="2" type="ORF">R3P38DRAFT_3409159</name>
</gene>
<dbReference type="Proteomes" id="UP001362999">
    <property type="component" value="Unassembled WGS sequence"/>
</dbReference>
<evidence type="ECO:0000313" key="3">
    <source>
        <dbReference type="Proteomes" id="UP001362999"/>
    </source>
</evidence>
<dbReference type="EMBL" id="JAWWNJ010000116">
    <property type="protein sequence ID" value="KAK6991592.1"/>
    <property type="molecule type" value="Genomic_DNA"/>
</dbReference>
<accession>A0AAV9ZSU8</accession>
<sequence>MFPIVLRALWLPSEIRNASGNGGGVIIGFMIMVEDPGHSKNRTERQNYEFNQFKREIYQQVMEKLFETIWKKSWFGEPVRCGDDVVRNLYPGFLIESLDFEEAWSFTCCRANRAKHPCPRCLVSHEMLDCLHQFFPLRSSEAMRNVVERARCAPTAAQRDKLLMDHGLHDVPRVSEDYDKSFKFPKQHYLIHALDDVRLKGVLRNGTTRTGEGIHQEVKQHYGQTNKRNTEAQNKQISIRDEDQEVVARTRLLIDDFFRRASQTAELSDASSDTDATNQEADVAQFKQGSARRVPKSRIPPANGENQWIFGSPLQYGDSRSYEDLHGGNNPIYRALDPRLREFLHSQFPDEYLTYEDTIMIEIFQCVYIAYQSKDDWTNAEDILRCNSNWYNSGPRYDCVLFNSDQPGVACARLRFLVRCQLPSGRVVDLAVVQNMKPNKWRPKTSWDGCVVFEEEVDLTFLLMDFVIRGALLAHAQGPSNSRRNFHYLVDVVDGDMFLRVLNAIGHVCN</sequence>
<dbReference type="AlphaFoldDB" id="A0AAV9ZSU8"/>
<keyword evidence="3" id="KW-1185">Reference proteome</keyword>
<organism evidence="2 3">
    <name type="scientific">Favolaschia claudopus</name>
    <dbReference type="NCBI Taxonomy" id="2862362"/>
    <lineage>
        <taxon>Eukaryota</taxon>
        <taxon>Fungi</taxon>
        <taxon>Dikarya</taxon>
        <taxon>Basidiomycota</taxon>
        <taxon>Agaricomycotina</taxon>
        <taxon>Agaricomycetes</taxon>
        <taxon>Agaricomycetidae</taxon>
        <taxon>Agaricales</taxon>
        <taxon>Marasmiineae</taxon>
        <taxon>Mycenaceae</taxon>
        <taxon>Favolaschia</taxon>
    </lineage>
</organism>
<proteinExistence type="predicted"/>
<name>A0AAV9ZSU8_9AGAR</name>
<comment type="caution">
    <text evidence="2">The sequence shown here is derived from an EMBL/GenBank/DDBJ whole genome shotgun (WGS) entry which is preliminary data.</text>
</comment>